<dbReference type="EMBL" id="GBRH01251318">
    <property type="protein sequence ID" value="JAD46577.1"/>
    <property type="molecule type" value="Transcribed_RNA"/>
</dbReference>
<organism evidence="1">
    <name type="scientific">Arundo donax</name>
    <name type="common">Giant reed</name>
    <name type="synonym">Donax arundinaceus</name>
    <dbReference type="NCBI Taxonomy" id="35708"/>
    <lineage>
        <taxon>Eukaryota</taxon>
        <taxon>Viridiplantae</taxon>
        <taxon>Streptophyta</taxon>
        <taxon>Embryophyta</taxon>
        <taxon>Tracheophyta</taxon>
        <taxon>Spermatophyta</taxon>
        <taxon>Magnoliopsida</taxon>
        <taxon>Liliopsida</taxon>
        <taxon>Poales</taxon>
        <taxon>Poaceae</taxon>
        <taxon>PACMAD clade</taxon>
        <taxon>Arundinoideae</taxon>
        <taxon>Arundineae</taxon>
        <taxon>Arundo</taxon>
    </lineage>
</organism>
<name>A0A0A9AHK7_ARUDO</name>
<reference evidence="1" key="1">
    <citation type="submission" date="2014-09" db="EMBL/GenBank/DDBJ databases">
        <authorList>
            <person name="Magalhaes I.L.F."/>
            <person name="Oliveira U."/>
            <person name="Santos F.R."/>
            <person name="Vidigal T.H.D.A."/>
            <person name="Brescovit A.D."/>
            <person name="Santos A.J."/>
        </authorList>
    </citation>
    <scope>NUCLEOTIDE SEQUENCE</scope>
    <source>
        <tissue evidence="1">Shoot tissue taken approximately 20 cm above the soil surface</tissue>
    </source>
</reference>
<evidence type="ECO:0000313" key="1">
    <source>
        <dbReference type="EMBL" id="JAD46577.1"/>
    </source>
</evidence>
<protein>
    <submittedName>
        <fullName evidence="1">Uncharacterized protein</fullName>
    </submittedName>
</protein>
<accession>A0A0A9AHK7</accession>
<sequence>MIGYCTVHLPAGLKSKISQAFVCNYERTPTTQSSPCLKDR</sequence>
<reference evidence="1" key="2">
    <citation type="journal article" date="2015" name="Data Brief">
        <title>Shoot transcriptome of the giant reed, Arundo donax.</title>
        <authorList>
            <person name="Barrero R.A."/>
            <person name="Guerrero F.D."/>
            <person name="Moolhuijzen P."/>
            <person name="Goolsby J.A."/>
            <person name="Tidwell J."/>
            <person name="Bellgard S.E."/>
            <person name="Bellgard M.I."/>
        </authorList>
    </citation>
    <scope>NUCLEOTIDE SEQUENCE</scope>
    <source>
        <tissue evidence="1">Shoot tissue taken approximately 20 cm above the soil surface</tissue>
    </source>
</reference>
<proteinExistence type="predicted"/>
<dbReference type="AlphaFoldDB" id="A0A0A9AHK7"/>